<dbReference type="EMBL" id="CAJMWS010000455">
    <property type="protein sequence ID" value="CAE6445048.1"/>
    <property type="molecule type" value="Genomic_DNA"/>
</dbReference>
<dbReference type="GO" id="GO:0000976">
    <property type="term" value="F:transcription cis-regulatory region binding"/>
    <property type="evidence" value="ECO:0007669"/>
    <property type="project" value="TreeGrafter"/>
</dbReference>
<organism evidence="8 9">
    <name type="scientific">Rhizoctonia solani</name>
    <dbReference type="NCBI Taxonomy" id="456999"/>
    <lineage>
        <taxon>Eukaryota</taxon>
        <taxon>Fungi</taxon>
        <taxon>Dikarya</taxon>
        <taxon>Basidiomycota</taxon>
        <taxon>Agaricomycotina</taxon>
        <taxon>Agaricomycetes</taxon>
        <taxon>Cantharellales</taxon>
        <taxon>Ceratobasidiaceae</taxon>
        <taxon>Rhizoctonia</taxon>
    </lineage>
</organism>
<evidence type="ECO:0000256" key="4">
    <source>
        <dbReference type="ARBA" id="ARBA00023125"/>
    </source>
</evidence>
<keyword evidence="6" id="KW-0539">Nucleus</keyword>
<keyword evidence="2" id="KW-0479">Metal-binding</keyword>
<keyword evidence="5" id="KW-0804">Transcription</keyword>
<dbReference type="PANTHER" id="PTHR31845:SF19">
    <property type="entry name" value="TRANSCRIPTION FACTOR DOMAIN-CONTAINING PROTEIN"/>
    <property type="match status" value="1"/>
</dbReference>
<dbReference type="GO" id="GO:0006351">
    <property type="term" value="P:DNA-templated transcription"/>
    <property type="evidence" value="ECO:0007669"/>
    <property type="project" value="InterPro"/>
</dbReference>
<dbReference type="GO" id="GO:0000981">
    <property type="term" value="F:DNA-binding transcription factor activity, RNA polymerase II-specific"/>
    <property type="evidence" value="ECO:0007669"/>
    <property type="project" value="InterPro"/>
</dbReference>
<feature type="domain" description="Xylanolytic transcriptional activator regulatory" evidence="7">
    <location>
        <begin position="419"/>
        <end position="547"/>
    </location>
</feature>
<evidence type="ECO:0000256" key="5">
    <source>
        <dbReference type="ARBA" id="ARBA00023163"/>
    </source>
</evidence>
<name>A0A8H3B1A8_9AGAM</name>
<dbReference type="CDD" id="cd00067">
    <property type="entry name" value="GAL4"/>
    <property type="match status" value="1"/>
</dbReference>
<evidence type="ECO:0000256" key="3">
    <source>
        <dbReference type="ARBA" id="ARBA00023015"/>
    </source>
</evidence>
<dbReference type="AlphaFoldDB" id="A0A8H3B1A8"/>
<comment type="subcellular location">
    <subcellularLocation>
        <location evidence="1">Nucleus</location>
    </subcellularLocation>
</comment>
<evidence type="ECO:0000313" key="9">
    <source>
        <dbReference type="Proteomes" id="UP000663846"/>
    </source>
</evidence>
<keyword evidence="4" id="KW-0238">DNA-binding</keyword>
<reference evidence="8" key="1">
    <citation type="submission" date="2021-01" db="EMBL/GenBank/DDBJ databases">
        <authorList>
            <person name="Kaushik A."/>
        </authorList>
    </citation>
    <scope>NUCLEOTIDE SEQUENCE</scope>
    <source>
        <strain evidence="8">AG1-1C</strain>
    </source>
</reference>
<evidence type="ECO:0000256" key="1">
    <source>
        <dbReference type="ARBA" id="ARBA00004123"/>
    </source>
</evidence>
<dbReference type="InterPro" id="IPR001138">
    <property type="entry name" value="Zn2Cys6_DnaBD"/>
</dbReference>
<sequence length="680" mass="77677">MEPEYEAFIGSSPDAASGLLTQPNVNPLVSVWSTFLVRGAASGVRVYLVGGHQRPRKAEQLWEGFIAAFRSKVHRWQTLDHVHVVRLLGTIDSLDLCVEFCANGTASEYLESHAYNDGPLRQWMIASGRLPYFKIKHDLRVINEIISKKPPGYRNKCPSPEFTDFWPLLTDYWRWEPEQRPQIRALAQEAFSLVSAPRTSSWLDVSSTGSSALTAVGEGAHSLVQAEPEVLSQRNLSPATHFVPESPQNLVTKDALRDRVCDRCYTSKSRCIYQQSSDICTRCQSMGANCVYTRSNLKARDIKRFSENISDLSPRPGDSSSRNITSTRLIPPSWLPWNYELVQSIRGNIESTSSMGDQPGVGREELAMPRNIPELRPLSIITEDDAENLFIIFREKMNAGIMIFDDTIHIPTVVKSRCPALFTTICAIASQYWVESPDSYRPLMLEAVAQIDMTLNHGWKLVDICQACLLLSVHPPWTPEGSNSYLYLESAIRLGIQLELSDWSLPQGLDETSQREALNKARTWLVCLKMDRMLSSRYGHPVSTPQEHLHRYSGWWHLSPFNQKLDVHLYYETRVLDTVTMDYIAKLYSILSQPVEIDGFNALVNKFDLEMQVYQYEVEQIGLREQEMSNLRCRYQQELIASTITYFRLVLLTFGLDYFWKPEDQHVIDLFFRVIDRVGI</sequence>
<dbReference type="Proteomes" id="UP000663846">
    <property type="component" value="Unassembled WGS sequence"/>
</dbReference>
<dbReference type="Gene3D" id="4.10.240.10">
    <property type="entry name" value="Zn(2)-C6 fungal-type DNA-binding domain"/>
    <property type="match status" value="1"/>
</dbReference>
<dbReference type="PANTHER" id="PTHR31845">
    <property type="entry name" value="FINGER DOMAIN PROTEIN, PUTATIVE-RELATED"/>
    <property type="match status" value="1"/>
</dbReference>
<keyword evidence="3" id="KW-0805">Transcription regulation</keyword>
<evidence type="ECO:0000256" key="2">
    <source>
        <dbReference type="ARBA" id="ARBA00022723"/>
    </source>
</evidence>
<dbReference type="GO" id="GO:0005634">
    <property type="term" value="C:nucleus"/>
    <property type="evidence" value="ECO:0007669"/>
    <property type="project" value="UniProtKB-SubCell"/>
</dbReference>
<dbReference type="InterPro" id="IPR007219">
    <property type="entry name" value="XnlR_reg_dom"/>
</dbReference>
<dbReference type="GO" id="GO:0008270">
    <property type="term" value="F:zinc ion binding"/>
    <property type="evidence" value="ECO:0007669"/>
    <property type="project" value="InterPro"/>
</dbReference>
<evidence type="ECO:0000259" key="7">
    <source>
        <dbReference type="Pfam" id="PF04082"/>
    </source>
</evidence>
<dbReference type="SUPFAM" id="SSF57701">
    <property type="entry name" value="Zn2/Cys6 DNA-binding domain"/>
    <property type="match status" value="1"/>
</dbReference>
<evidence type="ECO:0000313" key="8">
    <source>
        <dbReference type="EMBL" id="CAE6445048.1"/>
    </source>
</evidence>
<comment type="caution">
    <text evidence="8">The sequence shown here is derived from an EMBL/GenBank/DDBJ whole genome shotgun (WGS) entry which is preliminary data.</text>
</comment>
<dbReference type="Gene3D" id="1.10.510.10">
    <property type="entry name" value="Transferase(Phosphotransferase) domain 1"/>
    <property type="match status" value="1"/>
</dbReference>
<accession>A0A8H3B1A8</accession>
<proteinExistence type="predicted"/>
<dbReference type="CDD" id="cd12148">
    <property type="entry name" value="fungal_TF_MHR"/>
    <property type="match status" value="1"/>
</dbReference>
<dbReference type="Pfam" id="PF04082">
    <property type="entry name" value="Fungal_trans"/>
    <property type="match status" value="1"/>
</dbReference>
<dbReference type="InterPro" id="IPR051089">
    <property type="entry name" value="prtT"/>
</dbReference>
<dbReference type="InterPro" id="IPR036864">
    <property type="entry name" value="Zn2-C6_fun-type_DNA-bd_sf"/>
</dbReference>
<protein>
    <recommendedName>
        <fullName evidence="7">Xylanolytic transcriptional activator regulatory domain-containing protein</fullName>
    </recommendedName>
</protein>
<evidence type="ECO:0000256" key="6">
    <source>
        <dbReference type="ARBA" id="ARBA00023242"/>
    </source>
</evidence>
<gene>
    <name evidence="8" type="ORF">RDB_LOCUS136699</name>
</gene>